<dbReference type="Gene3D" id="2.130.10.10">
    <property type="entry name" value="YVTN repeat-like/Quinoprotein amine dehydrogenase"/>
    <property type="match status" value="1"/>
</dbReference>
<keyword evidence="2" id="KW-0175">Coiled coil</keyword>
<organism evidence="4 5">
    <name type="scientific">Mytilus edulis</name>
    <name type="common">Blue mussel</name>
    <dbReference type="NCBI Taxonomy" id="6550"/>
    <lineage>
        <taxon>Eukaryota</taxon>
        <taxon>Metazoa</taxon>
        <taxon>Spiralia</taxon>
        <taxon>Lophotrochozoa</taxon>
        <taxon>Mollusca</taxon>
        <taxon>Bivalvia</taxon>
        <taxon>Autobranchia</taxon>
        <taxon>Pteriomorphia</taxon>
        <taxon>Mytilida</taxon>
        <taxon>Mytiloidea</taxon>
        <taxon>Mytilidae</taxon>
        <taxon>Mytilinae</taxon>
        <taxon>Mytilus</taxon>
    </lineage>
</organism>
<evidence type="ECO:0000313" key="5">
    <source>
        <dbReference type="Proteomes" id="UP000683360"/>
    </source>
</evidence>
<keyword evidence="1" id="KW-0863">Zinc-finger</keyword>
<accession>A0A8S3QNI5</accession>
<dbReference type="InterPro" id="IPR000315">
    <property type="entry name" value="Znf_B-box"/>
</dbReference>
<dbReference type="Gene3D" id="3.30.160.60">
    <property type="entry name" value="Classic Zinc Finger"/>
    <property type="match status" value="1"/>
</dbReference>
<proteinExistence type="predicted"/>
<dbReference type="SUPFAM" id="SSF50969">
    <property type="entry name" value="YVTN repeat-like/Quinoprotein amine dehydrogenase"/>
    <property type="match status" value="1"/>
</dbReference>
<dbReference type="PANTHER" id="PTHR25462:SF296">
    <property type="entry name" value="MEIOTIC P26, ISOFORM F"/>
    <property type="match status" value="1"/>
</dbReference>
<comment type="caution">
    <text evidence="4">The sequence shown here is derived from an EMBL/GenBank/DDBJ whole genome shotgun (WGS) entry which is preliminary data.</text>
</comment>
<dbReference type="PANTHER" id="PTHR25462">
    <property type="entry name" value="BONUS, ISOFORM C-RELATED"/>
    <property type="match status" value="1"/>
</dbReference>
<keyword evidence="5" id="KW-1185">Reference proteome</keyword>
<dbReference type="OrthoDB" id="6107737at2759"/>
<name>A0A8S3QNI5_MYTED</name>
<dbReference type="InterPro" id="IPR015943">
    <property type="entry name" value="WD40/YVTN_repeat-like_dom_sf"/>
</dbReference>
<dbReference type="PROSITE" id="PS50119">
    <property type="entry name" value="ZF_BBOX"/>
    <property type="match status" value="1"/>
</dbReference>
<evidence type="ECO:0000313" key="4">
    <source>
        <dbReference type="EMBL" id="CAG2197161.1"/>
    </source>
</evidence>
<dbReference type="InterPro" id="IPR011044">
    <property type="entry name" value="Quino_amine_DH_bsu"/>
</dbReference>
<keyword evidence="1" id="KW-0862">Zinc</keyword>
<evidence type="ECO:0000256" key="1">
    <source>
        <dbReference type="PROSITE-ProRule" id="PRU00024"/>
    </source>
</evidence>
<reference evidence="4" key="1">
    <citation type="submission" date="2021-03" db="EMBL/GenBank/DDBJ databases">
        <authorList>
            <person name="Bekaert M."/>
        </authorList>
    </citation>
    <scope>NUCLEOTIDE SEQUENCE</scope>
</reference>
<dbReference type="AlphaFoldDB" id="A0A8S3QNI5"/>
<dbReference type="InterPro" id="IPR047153">
    <property type="entry name" value="TRIM45/56/19-like"/>
</dbReference>
<dbReference type="GO" id="GO:0008270">
    <property type="term" value="F:zinc ion binding"/>
    <property type="evidence" value="ECO:0007669"/>
    <property type="project" value="UniProtKB-KW"/>
</dbReference>
<dbReference type="CDD" id="cd19757">
    <property type="entry name" value="Bbox1"/>
    <property type="match status" value="1"/>
</dbReference>
<evidence type="ECO:0000259" key="3">
    <source>
        <dbReference type="PROSITE" id="PS50119"/>
    </source>
</evidence>
<feature type="coiled-coil region" evidence="2">
    <location>
        <begin position="105"/>
        <end position="136"/>
    </location>
</feature>
<dbReference type="EMBL" id="CAJPWZ010000628">
    <property type="protein sequence ID" value="CAG2197161.1"/>
    <property type="molecule type" value="Genomic_DNA"/>
</dbReference>
<feature type="domain" description="B box-type" evidence="3">
    <location>
        <begin position="2"/>
        <end position="52"/>
    </location>
</feature>
<dbReference type="Proteomes" id="UP000683360">
    <property type="component" value="Unassembled WGS sequence"/>
</dbReference>
<gene>
    <name evidence="4" type="ORF">MEDL_11991</name>
</gene>
<evidence type="ECO:0000256" key="2">
    <source>
        <dbReference type="SAM" id="Coils"/>
    </source>
</evidence>
<keyword evidence="1" id="KW-0479">Metal-binding</keyword>
<protein>
    <recommendedName>
        <fullName evidence="3">B box-type domain-containing protein</fullName>
    </recommendedName>
</protein>
<sequence length="385" mass="43737">MDSDSYCEPCSEEGTPIAAIMFCSDCEERLCKNCVDYHKKFKATKSHHLIDLTSILRSKIPIAKSCCEVHQDLPLDFYCTQHDTVCCRDRHGYVDEIESGETAMLVEISKLKTHLIKQINALEEKLITELSNAKKKILDLYGKENSELSELYDVVQNRKQNLEFLKEHGSNNQLYLTLREQEKGVQDAIKRVQNMTLSYKQTAFKLKKKNDIDVNGIGSIEEVRTASAIQYSPVKLQQAQNQPVKVKSILAFRKEIAEQLQIGKLITDVAVTADDKLFLCDFQKGCDNIYVFKIIQRRLIYIRTLSVPSKPFGIAVLTGTDKAIVTLPYKSYVQFIDTNTLTMDKTINVGQDCFGIATTGEYIAVGKRRDITILKQNGETFETLF</sequence>